<organism evidence="1 2">
    <name type="scientific">Thlaspi arvense</name>
    <name type="common">Field penny-cress</name>
    <dbReference type="NCBI Taxonomy" id="13288"/>
    <lineage>
        <taxon>Eukaryota</taxon>
        <taxon>Viridiplantae</taxon>
        <taxon>Streptophyta</taxon>
        <taxon>Embryophyta</taxon>
        <taxon>Tracheophyta</taxon>
        <taxon>Spermatophyta</taxon>
        <taxon>Magnoliopsida</taxon>
        <taxon>eudicotyledons</taxon>
        <taxon>Gunneridae</taxon>
        <taxon>Pentapetalae</taxon>
        <taxon>rosids</taxon>
        <taxon>malvids</taxon>
        <taxon>Brassicales</taxon>
        <taxon>Brassicaceae</taxon>
        <taxon>Thlaspideae</taxon>
        <taxon>Thlaspi</taxon>
    </lineage>
</organism>
<accession>A0AAU9RBA2</accession>
<sequence length="39" mass="4546">MLKPKPHFPIFVHGRQSQLGGEGGLLRVQREQSSRFDRR</sequence>
<gene>
    <name evidence="1" type="ORF">TAV2_LOCUS3762</name>
</gene>
<reference evidence="1 2" key="1">
    <citation type="submission" date="2022-03" db="EMBL/GenBank/DDBJ databases">
        <authorList>
            <person name="Nunn A."/>
            <person name="Chopra R."/>
            <person name="Nunn A."/>
            <person name="Contreras Garrido A."/>
        </authorList>
    </citation>
    <scope>NUCLEOTIDE SEQUENCE [LARGE SCALE GENOMIC DNA]</scope>
</reference>
<dbReference type="EMBL" id="OU466857">
    <property type="protein sequence ID" value="CAH2037693.1"/>
    <property type="molecule type" value="Genomic_DNA"/>
</dbReference>
<evidence type="ECO:0000313" key="1">
    <source>
        <dbReference type="EMBL" id="CAH2037693.1"/>
    </source>
</evidence>
<protein>
    <recommendedName>
        <fullName evidence="3">Ycf15</fullName>
    </recommendedName>
</protein>
<evidence type="ECO:0008006" key="3">
    <source>
        <dbReference type="Google" id="ProtNLM"/>
    </source>
</evidence>
<proteinExistence type="predicted"/>
<dbReference type="Proteomes" id="UP000836841">
    <property type="component" value="Chromosome 1"/>
</dbReference>
<name>A0AAU9RBA2_THLAR</name>
<dbReference type="AlphaFoldDB" id="A0AAU9RBA2"/>
<evidence type="ECO:0000313" key="2">
    <source>
        <dbReference type="Proteomes" id="UP000836841"/>
    </source>
</evidence>
<keyword evidence="2" id="KW-1185">Reference proteome</keyword>